<accession>A0ABS0B828</accession>
<evidence type="ECO:0000256" key="1">
    <source>
        <dbReference type="SAM" id="SignalP"/>
    </source>
</evidence>
<sequence length="245" mass="26587">MNAPLRTLRPLVLSLAAALALSACGPAQDPEAAAKAQRAATEQAASEYARAFETEYGKQNWELASAHGEVLKAKYPTSDAVARLQTQIDDAKAKAAASREERRLAGLWTYLNPPVKGGVQLSASIYSKDPVDVDGSGARPVQLIFRDHPEWGRSSYLVLEKGDFDCYGGCKVKLKVDDAAPKPVDASRPKTDEAIAMFIEDEKMLWRTVKGAKRIEIEFPVKAGGTRIAVYEVGGLDASKLPKWN</sequence>
<gene>
    <name evidence="2" type="ORF">IU514_14125</name>
</gene>
<organism evidence="2 3">
    <name type="scientific">Lysobacter niastensis</name>
    <dbReference type="NCBI Taxonomy" id="380629"/>
    <lineage>
        <taxon>Bacteria</taxon>
        <taxon>Pseudomonadati</taxon>
        <taxon>Pseudomonadota</taxon>
        <taxon>Gammaproteobacteria</taxon>
        <taxon>Lysobacterales</taxon>
        <taxon>Lysobacteraceae</taxon>
        <taxon>Lysobacter</taxon>
    </lineage>
</organism>
<comment type="caution">
    <text evidence="2">The sequence shown here is derived from an EMBL/GenBank/DDBJ whole genome shotgun (WGS) entry which is preliminary data.</text>
</comment>
<dbReference type="Proteomes" id="UP001429984">
    <property type="component" value="Unassembled WGS sequence"/>
</dbReference>
<protein>
    <recommendedName>
        <fullName evidence="4">Lipoprotein</fullName>
    </recommendedName>
</protein>
<feature type="signal peptide" evidence="1">
    <location>
        <begin position="1"/>
        <end position="27"/>
    </location>
</feature>
<reference evidence="2 3" key="1">
    <citation type="submission" date="2020-11" db="EMBL/GenBank/DDBJ databases">
        <title>Draft Genome Sequence and Secondary Metabolite Biosynthetic Potential of the Lysobacter niastensis Type strain DSM 18481.</title>
        <authorList>
            <person name="Turrini P."/>
            <person name="Artuso I."/>
            <person name="Tescari M."/>
            <person name="Lugli G.A."/>
            <person name="Frangipani E."/>
            <person name="Ventura M."/>
            <person name="Visca P."/>
        </authorList>
    </citation>
    <scope>NUCLEOTIDE SEQUENCE [LARGE SCALE GENOMIC DNA]</scope>
    <source>
        <strain evidence="2 3">DSM 18481</strain>
    </source>
</reference>
<keyword evidence="1" id="KW-0732">Signal</keyword>
<dbReference type="RefSeq" id="WP_194931765.1">
    <property type="nucleotide sequence ID" value="NZ_JADLZT010000007.1"/>
</dbReference>
<dbReference type="EMBL" id="JADLZT010000007">
    <property type="protein sequence ID" value="MBF6025166.1"/>
    <property type="molecule type" value="Genomic_DNA"/>
</dbReference>
<evidence type="ECO:0000313" key="2">
    <source>
        <dbReference type="EMBL" id="MBF6025166.1"/>
    </source>
</evidence>
<dbReference type="PROSITE" id="PS51257">
    <property type="entry name" value="PROKAR_LIPOPROTEIN"/>
    <property type="match status" value="1"/>
</dbReference>
<proteinExistence type="predicted"/>
<name>A0ABS0B828_9GAMM</name>
<feature type="chain" id="PRO_5047210427" description="Lipoprotein" evidence="1">
    <location>
        <begin position="28"/>
        <end position="245"/>
    </location>
</feature>
<keyword evidence="3" id="KW-1185">Reference proteome</keyword>
<evidence type="ECO:0008006" key="4">
    <source>
        <dbReference type="Google" id="ProtNLM"/>
    </source>
</evidence>
<evidence type="ECO:0000313" key="3">
    <source>
        <dbReference type="Proteomes" id="UP001429984"/>
    </source>
</evidence>